<evidence type="ECO:0000313" key="1">
    <source>
        <dbReference type="EMBL" id="MBB6049693.1"/>
    </source>
</evidence>
<name>A0A7W9SPK9_ARMRO</name>
<protein>
    <submittedName>
        <fullName evidence="1">Uncharacterized protein</fullName>
    </submittedName>
</protein>
<reference evidence="1 2" key="1">
    <citation type="submission" date="2020-08" db="EMBL/GenBank/DDBJ databases">
        <title>Genomic Encyclopedia of Type Strains, Phase IV (KMG-IV): sequencing the most valuable type-strain genomes for metagenomic binning, comparative biology and taxonomic classification.</title>
        <authorList>
            <person name="Goeker M."/>
        </authorList>
    </citation>
    <scope>NUCLEOTIDE SEQUENCE [LARGE SCALE GENOMIC DNA]</scope>
    <source>
        <strain evidence="1 2">DSM 23562</strain>
    </source>
</reference>
<sequence length="70" mass="7934">MIETKDQLEIALNQIASFKGMQEAMRRHLAETQPALIPLAAEGYDKQLGQLQADVCDYLLRQRQQHPKAA</sequence>
<organism evidence="1 2">
    <name type="scientific">Armatimonas rosea</name>
    <dbReference type="NCBI Taxonomy" id="685828"/>
    <lineage>
        <taxon>Bacteria</taxon>
        <taxon>Bacillati</taxon>
        <taxon>Armatimonadota</taxon>
        <taxon>Armatimonadia</taxon>
        <taxon>Armatimonadales</taxon>
        <taxon>Armatimonadaceae</taxon>
        <taxon>Armatimonas</taxon>
    </lineage>
</organism>
<dbReference type="AlphaFoldDB" id="A0A7W9SPK9"/>
<comment type="caution">
    <text evidence="1">The sequence shown here is derived from an EMBL/GenBank/DDBJ whole genome shotgun (WGS) entry which is preliminary data.</text>
</comment>
<dbReference type="Proteomes" id="UP000520814">
    <property type="component" value="Unassembled WGS sequence"/>
</dbReference>
<keyword evidence="2" id="KW-1185">Reference proteome</keyword>
<dbReference type="RefSeq" id="WP_184193288.1">
    <property type="nucleotide sequence ID" value="NZ_JACHGW010000001.1"/>
</dbReference>
<accession>A0A7W9SPK9</accession>
<evidence type="ECO:0000313" key="2">
    <source>
        <dbReference type="Proteomes" id="UP000520814"/>
    </source>
</evidence>
<proteinExistence type="predicted"/>
<dbReference type="EMBL" id="JACHGW010000001">
    <property type="protein sequence ID" value="MBB6049693.1"/>
    <property type="molecule type" value="Genomic_DNA"/>
</dbReference>
<gene>
    <name evidence="1" type="ORF">HNQ39_001455</name>
</gene>